<reference evidence="2 3" key="1">
    <citation type="submission" date="2024-03" db="EMBL/GenBank/DDBJ databases">
        <title>Novel species of the genus Variovorax.</title>
        <authorList>
            <person name="Liu Q."/>
            <person name="Xin Y.-H."/>
        </authorList>
    </citation>
    <scope>NUCLEOTIDE SEQUENCE [LARGE SCALE GENOMIC DNA]</scope>
    <source>
        <strain evidence="2 3">KACC 18501</strain>
    </source>
</reference>
<feature type="chain" id="PRO_5047024621" description="Secreted protein" evidence="1">
    <location>
        <begin position="29"/>
        <end position="93"/>
    </location>
</feature>
<name>A0ABU8W7W8_9BURK</name>
<evidence type="ECO:0008006" key="4">
    <source>
        <dbReference type="Google" id="ProtNLM"/>
    </source>
</evidence>
<sequence>MPIDRRTFVLASGTAAAGAALASFAVVAAVEQESGPVPTGAATPMEVVAAGSWFELRILGWDRRDDLTAFAAPPASDAGWWIEIDQHWRGAWR</sequence>
<keyword evidence="1" id="KW-0732">Signal</keyword>
<keyword evidence="3" id="KW-1185">Reference proteome</keyword>
<evidence type="ECO:0000313" key="3">
    <source>
        <dbReference type="Proteomes" id="UP001363010"/>
    </source>
</evidence>
<evidence type="ECO:0000256" key="1">
    <source>
        <dbReference type="SAM" id="SignalP"/>
    </source>
</evidence>
<dbReference type="RefSeq" id="WP_340367168.1">
    <property type="nucleotide sequence ID" value="NZ_JBBKZV010000029.1"/>
</dbReference>
<feature type="signal peptide" evidence="1">
    <location>
        <begin position="1"/>
        <end position="28"/>
    </location>
</feature>
<dbReference type="InterPro" id="IPR006311">
    <property type="entry name" value="TAT_signal"/>
</dbReference>
<comment type="caution">
    <text evidence="2">The sequence shown here is derived from an EMBL/GenBank/DDBJ whole genome shotgun (WGS) entry which is preliminary data.</text>
</comment>
<proteinExistence type="predicted"/>
<evidence type="ECO:0000313" key="2">
    <source>
        <dbReference type="EMBL" id="MEJ8826130.1"/>
    </source>
</evidence>
<gene>
    <name evidence="2" type="ORF">WKW80_29570</name>
</gene>
<accession>A0ABU8W7W8</accession>
<dbReference type="PROSITE" id="PS51318">
    <property type="entry name" value="TAT"/>
    <property type="match status" value="1"/>
</dbReference>
<dbReference type="EMBL" id="JBBKZV010000029">
    <property type="protein sequence ID" value="MEJ8826130.1"/>
    <property type="molecule type" value="Genomic_DNA"/>
</dbReference>
<dbReference type="Proteomes" id="UP001363010">
    <property type="component" value="Unassembled WGS sequence"/>
</dbReference>
<protein>
    <recommendedName>
        <fullName evidence="4">Secreted protein</fullName>
    </recommendedName>
</protein>
<organism evidence="2 3">
    <name type="scientific">Variovorax humicola</name>
    <dbReference type="NCBI Taxonomy" id="1769758"/>
    <lineage>
        <taxon>Bacteria</taxon>
        <taxon>Pseudomonadati</taxon>
        <taxon>Pseudomonadota</taxon>
        <taxon>Betaproteobacteria</taxon>
        <taxon>Burkholderiales</taxon>
        <taxon>Comamonadaceae</taxon>
        <taxon>Variovorax</taxon>
    </lineage>
</organism>